<feature type="transmembrane region" description="Helical" evidence="6">
    <location>
        <begin position="166"/>
        <end position="185"/>
    </location>
</feature>
<reference evidence="8 9" key="1">
    <citation type="submission" date="2020-07" db="EMBL/GenBank/DDBJ databases">
        <title>Genomic Encyclopedia of Type Strains, Phase III (KMG-III): the genomes of soil and plant-associated and newly described type strains.</title>
        <authorList>
            <person name="Whitman W."/>
        </authorList>
    </citation>
    <scope>NUCLEOTIDE SEQUENCE [LARGE SCALE GENOMIC DNA]</scope>
    <source>
        <strain evidence="8 9">CECT 8576</strain>
    </source>
</reference>
<evidence type="ECO:0000256" key="5">
    <source>
        <dbReference type="ARBA" id="ARBA00023136"/>
    </source>
</evidence>
<feature type="transmembrane region" description="Helical" evidence="6">
    <location>
        <begin position="133"/>
        <end position="154"/>
    </location>
</feature>
<keyword evidence="5 6" id="KW-0472">Membrane</keyword>
<feature type="transmembrane region" description="Helical" evidence="6">
    <location>
        <begin position="95"/>
        <end position="121"/>
    </location>
</feature>
<feature type="transmembrane region" description="Helical" evidence="6">
    <location>
        <begin position="225"/>
        <end position="247"/>
    </location>
</feature>
<dbReference type="EMBL" id="JACBYW010000001">
    <property type="protein sequence ID" value="NYH77679.1"/>
    <property type="molecule type" value="Genomic_DNA"/>
</dbReference>
<dbReference type="Gene3D" id="1.20.1250.20">
    <property type="entry name" value="MFS general substrate transporter like domains"/>
    <property type="match status" value="1"/>
</dbReference>
<dbReference type="InterPro" id="IPR020846">
    <property type="entry name" value="MFS_dom"/>
</dbReference>
<dbReference type="PROSITE" id="PS50850">
    <property type="entry name" value="MFS"/>
    <property type="match status" value="1"/>
</dbReference>
<dbReference type="PANTHER" id="PTHR23511">
    <property type="entry name" value="SYNAPTIC VESICLE GLYCOPROTEIN 2"/>
    <property type="match status" value="1"/>
</dbReference>
<dbReference type="GO" id="GO:0022857">
    <property type="term" value="F:transmembrane transporter activity"/>
    <property type="evidence" value="ECO:0007669"/>
    <property type="project" value="InterPro"/>
</dbReference>
<name>A0A852YVU7_9ACTN</name>
<dbReference type="Proteomes" id="UP000548304">
    <property type="component" value="Unassembled WGS sequence"/>
</dbReference>
<feature type="transmembrane region" description="Helical" evidence="6">
    <location>
        <begin position="430"/>
        <end position="447"/>
    </location>
</feature>
<proteinExistence type="predicted"/>
<dbReference type="InterPro" id="IPR011701">
    <property type="entry name" value="MFS"/>
</dbReference>
<accession>A0A852YVU7</accession>
<evidence type="ECO:0000256" key="3">
    <source>
        <dbReference type="ARBA" id="ARBA00022692"/>
    </source>
</evidence>
<comment type="caution">
    <text evidence="8">The sequence shown here is derived from an EMBL/GenBank/DDBJ whole genome shotgun (WGS) entry which is preliminary data.</text>
</comment>
<evidence type="ECO:0000259" key="7">
    <source>
        <dbReference type="PROSITE" id="PS50850"/>
    </source>
</evidence>
<dbReference type="AlphaFoldDB" id="A0A852YVU7"/>
<gene>
    <name evidence="8" type="ORF">FHR84_000993</name>
</gene>
<feature type="transmembrane region" description="Helical" evidence="6">
    <location>
        <begin position="253"/>
        <end position="272"/>
    </location>
</feature>
<dbReference type="GO" id="GO:0005886">
    <property type="term" value="C:plasma membrane"/>
    <property type="evidence" value="ECO:0007669"/>
    <property type="project" value="UniProtKB-SubCell"/>
</dbReference>
<dbReference type="Pfam" id="PF07690">
    <property type="entry name" value="MFS_1"/>
    <property type="match status" value="1"/>
</dbReference>
<organism evidence="8 9">
    <name type="scientific">Actinopolyspora biskrensis</name>
    <dbReference type="NCBI Taxonomy" id="1470178"/>
    <lineage>
        <taxon>Bacteria</taxon>
        <taxon>Bacillati</taxon>
        <taxon>Actinomycetota</taxon>
        <taxon>Actinomycetes</taxon>
        <taxon>Actinopolysporales</taxon>
        <taxon>Actinopolysporaceae</taxon>
        <taxon>Actinopolyspora</taxon>
    </lineage>
</organism>
<keyword evidence="4 6" id="KW-1133">Transmembrane helix</keyword>
<feature type="transmembrane region" description="Helical" evidence="6">
    <location>
        <begin position="453"/>
        <end position="473"/>
    </location>
</feature>
<keyword evidence="2" id="KW-0813">Transport</keyword>
<dbReference type="RefSeq" id="WP_179534168.1">
    <property type="nucleotide sequence ID" value="NZ_JACBYW010000001.1"/>
</dbReference>
<feature type="transmembrane region" description="Helical" evidence="6">
    <location>
        <begin position="20"/>
        <end position="43"/>
    </location>
</feature>
<evidence type="ECO:0000256" key="1">
    <source>
        <dbReference type="ARBA" id="ARBA00004651"/>
    </source>
</evidence>
<evidence type="ECO:0000313" key="9">
    <source>
        <dbReference type="Proteomes" id="UP000548304"/>
    </source>
</evidence>
<feature type="transmembrane region" description="Helical" evidence="6">
    <location>
        <begin position="191"/>
        <end position="213"/>
    </location>
</feature>
<comment type="subcellular location">
    <subcellularLocation>
        <location evidence="1">Cell membrane</location>
        <topology evidence="1">Multi-pass membrane protein</topology>
    </subcellularLocation>
</comment>
<dbReference type="SUPFAM" id="SSF103473">
    <property type="entry name" value="MFS general substrate transporter"/>
    <property type="match status" value="1"/>
</dbReference>
<keyword evidence="3 6" id="KW-0812">Transmembrane</keyword>
<feature type="transmembrane region" description="Helical" evidence="6">
    <location>
        <begin position="361"/>
        <end position="382"/>
    </location>
</feature>
<feature type="domain" description="Major facilitator superfamily (MFS) profile" evidence="7">
    <location>
        <begin position="99"/>
        <end position="475"/>
    </location>
</feature>
<evidence type="ECO:0000256" key="2">
    <source>
        <dbReference type="ARBA" id="ARBA00022448"/>
    </source>
</evidence>
<evidence type="ECO:0000313" key="8">
    <source>
        <dbReference type="EMBL" id="NYH77679.1"/>
    </source>
</evidence>
<evidence type="ECO:0000256" key="6">
    <source>
        <dbReference type="SAM" id="Phobius"/>
    </source>
</evidence>
<sequence length="484" mass="49267">MRTETVLPPRHHTGGRGRRVFTAVATTLGTVVVVAVSVRHAVVFFTGGVGTEVWPHQGHHRDMVLITVGVVVALAGLLLPGAPSAPRPPAPSRPAAVVALVVLTSALVVDVSKTATLGFVLPGMREEYGLSNQYAGMLPVAGLAGTVLGSLLWGSLVDRLGVRRTLLLSTLGFISTSICGSMPTFEGNLVMCWLMGLAVGGLMPVVFSALTALVRPSQVPAVGSLIAGIATAGGYLLASQSAALLAPDHGWRSLWLVGAFTGGLLLLVLPLVPGTCDTAVRGAPDTALSSLAGHRQHRLHTFYGFMAGLMALGVLTWVPTVLRSSGAAGGAWEGLLAGQSWVALPVAVVLALALRHSAPQYCARVLALGGGIALVLFGLVILTGQQGWALTVSLTATVLFSNAMVASVVPMSSIHYASSIRGRGLGRIAGASKLGGLVGPLALATLVGAPAGFFVVSLLVGSGSVVAGIVMGARRPRHGRVGAS</sequence>
<dbReference type="InterPro" id="IPR036259">
    <property type="entry name" value="MFS_trans_sf"/>
</dbReference>
<keyword evidence="9" id="KW-1185">Reference proteome</keyword>
<feature type="transmembrane region" description="Helical" evidence="6">
    <location>
        <begin position="63"/>
        <end position="83"/>
    </location>
</feature>
<dbReference type="PANTHER" id="PTHR23511:SF34">
    <property type="entry name" value="SYNAPTIC VESICLE GLYCOPROTEIN 2"/>
    <property type="match status" value="1"/>
</dbReference>
<protein>
    <submittedName>
        <fullName evidence="8">Putative MFS transporter</fullName>
    </submittedName>
</protein>
<feature type="transmembrane region" description="Helical" evidence="6">
    <location>
        <begin position="334"/>
        <end position="354"/>
    </location>
</feature>
<feature type="transmembrane region" description="Helical" evidence="6">
    <location>
        <begin position="388"/>
        <end position="409"/>
    </location>
</feature>
<evidence type="ECO:0000256" key="4">
    <source>
        <dbReference type="ARBA" id="ARBA00022989"/>
    </source>
</evidence>
<feature type="transmembrane region" description="Helical" evidence="6">
    <location>
        <begin position="302"/>
        <end position="322"/>
    </location>
</feature>